<dbReference type="SMART" id="SM01234">
    <property type="entry name" value="Haemolytic"/>
    <property type="match status" value="1"/>
</dbReference>
<proteinExistence type="predicted"/>
<reference evidence="1" key="1">
    <citation type="submission" date="2022-11" db="EMBL/GenBank/DDBJ databases">
        <title>Robbsia betulipollinis sp. nov., isolated from pollen of birch (Betula pendula).</title>
        <authorList>
            <person name="Shi H."/>
            <person name="Ambika Manirajan B."/>
            <person name="Ratering S."/>
            <person name="Geissler-Plaum R."/>
            <person name="Schnell S."/>
        </authorList>
    </citation>
    <scope>NUCLEOTIDE SEQUENCE</scope>
    <source>
        <strain evidence="1">Bb-Pol-6</strain>
    </source>
</reference>
<protein>
    <submittedName>
        <fullName evidence="1">Membrane protein insertion efficiency factor YidD</fullName>
    </submittedName>
</protein>
<dbReference type="NCBIfam" id="TIGR00278">
    <property type="entry name" value="membrane protein insertion efficiency factor YidD"/>
    <property type="match status" value="1"/>
</dbReference>
<dbReference type="Pfam" id="PF01809">
    <property type="entry name" value="YidD"/>
    <property type="match status" value="1"/>
</dbReference>
<dbReference type="EMBL" id="JAPMXC010000010">
    <property type="protein sequence ID" value="MCY0389396.1"/>
    <property type="molecule type" value="Genomic_DNA"/>
</dbReference>
<name>A0ABT3ZS85_9BURK</name>
<gene>
    <name evidence="1" type="primary">yidD</name>
    <name evidence="1" type="ORF">OVY01_19815</name>
</gene>
<dbReference type="InterPro" id="IPR002696">
    <property type="entry name" value="Membr_insert_effic_factor_YidD"/>
</dbReference>
<dbReference type="RefSeq" id="WP_267849298.1">
    <property type="nucleotide sequence ID" value="NZ_JAPMXC010000010.1"/>
</dbReference>
<dbReference type="Proteomes" id="UP001082899">
    <property type="component" value="Unassembled WGS sequence"/>
</dbReference>
<keyword evidence="2" id="KW-1185">Reference proteome</keyword>
<sequence length="171" mass="18809">MFKSMALGAIRLYQRRVSPHKGFSCAYRVHAQGASCSTYGHRVIERHGLWLGMRLLRRRLEQCAWHQHRHRVGSTRVPATVAPRLGIGNGGRRQAGFVDPGCDDGCGCGPGCAISECGLAEHCACDACEIGACWAVLSTCSGGACGGGRRREDWRRAERAQRRSRYGPPRW</sequence>
<evidence type="ECO:0000313" key="1">
    <source>
        <dbReference type="EMBL" id="MCY0389396.1"/>
    </source>
</evidence>
<comment type="caution">
    <text evidence="1">The sequence shown here is derived from an EMBL/GenBank/DDBJ whole genome shotgun (WGS) entry which is preliminary data.</text>
</comment>
<accession>A0ABT3ZS85</accession>
<evidence type="ECO:0000313" key="2">
    <source>
        <dbReference type="Proteomes" id="UP001082899"/>
    </source>
</evidence>
<organism evidence="1 2">
    <name type="scientific">Robbsia betulipollinis</name>
    <dbReference type="NCBI Taxonomy" id="2981849"/>
    <lineage>
        <taxon>Bacteria</taxon>
        <taxon>Pseudomonadati</taxon>
        <taxon>Pseudomonadota</taxon>
        <taxon>Betaproteobacteria</taxon>
        <taxon>Burkholderiales</taxon>
        <taxon>Burkholderiaceae</taxon>
        <taxon>Robbsia</taxon>
    </lineage>
</organism>